<evidence type="ECO:0000313" key="3">
    <source>
        <dbReference type="Proteomes" id="UP000291236"/>
    </source>
</evidence>
<dbReference type="InterPro" id="IPR036736">
    <property type="entry name" value="ACP-like_sf"/>
</dbReference>
<reference evidence="2 3" key="1">
    <citation type="submission" date="2018-12" db="EMBL/GenBank/DDBJ databases">
        <title>Rubrispira sanarue gen. nov., sp., nov., a member of the order Silvanigrellales, isolated from a brackish lake in Hamamatsu Japan.</title>
        <authorList>
            <person name="Maejima Y."/>
            <person name="Iino T."/>
            <person name="Muraguchi Y."/>
            <person name="Fukuda K."/>
            <person name="Nojiri H."/>
            <person name="Ohkuma M."/>
            <person name="Moriuchi R."/>
            <person name="Dohra H."/>
            <person name="Kimbara K."/>
            <person name="Shintani M."/>
        </authorList>
    </citation>
    <scope>NUCLEOTIDE SEQUENCE [LARGE SCALE GENOMIC DNA]</scope>
    <source>
        <strain evidence="2 3">RF1110005</strain>
    </source>
</reference>
<keyword evidence="3" id="KW-1185">Reference proteome</keyword>
<dbReference type="AlphaFoldDB" id="A0A4P2VRP9"/>
<sequence>MRIIELSYYQKRFWLEWKLNPQNVTYNTPIIFDLKGTINVDAIIFSLDSYVNHYAEGCRSFIQEENGKLSQIILDKVALNLEIKYLDENEEHVNDKIDRYIEQISSYAFNLNKLSLYKFGLLHINKHHCVLVLNIHHIISDAITASIFVNIFSYLYNSYLINGKNVKHLYLPQFSNYIEHEKNTYSQYHIEKDLDYWENLLKDSQLSLDFKEKNVLTQESKSIFFRLGSEKYQRLKSIIKAERTSLFIFLSTLFGSFLLRYVGQKSVVLNYPVNMRPSGYQECTGCFVNNILFQISIDPSKSFRNLLIELTNQRRQSKQHQRCTMTDIVERLRKKNILKGQQFFNVDLFEAFLGAVSFNLKDIEVKSIKYEAKKIQNDIGMAYQIHPDMIEFKIEYNSAKFSDHFIDNFKNSFLHYYDNVIKSLDSLIYELPIISEIERNKLIEWNINKKRNTLKTPVTNFINETVRKYPNKIALIENNKEITYEELDKRSNQVANFINSQNLGCENFIGVYLSRSIEAIIVILGVLKSGAAYVPLDPEYPKERIEYIIQDAKLNYIFDKDSIFKIISYSEESVNKINLLDSAAYVIYTSGSTGKPKGVVINHSSLVNHSLFVQNQYEITNSDKVLQLSSINFDLSIEEIFPTLISGATLILYPHEIGISIANFQSIIFKYKISILNLPTAFWHSWVCHLDSYKTYESVRLVIVGGEQANYLSFIKWNQFFRDKVKWINTYGPTEGTIISSIWKYSHNAFNSLTDPQIPIGSPIDGCQLYIVDAYLNLLPLGQVGELLISGENLARCYLNKPELTAERFIPNPFNPDECNRLYRTGDLARRLINGQIEFVGRIDEQIKIRGYRIELGEIENVIVKYLNVLNAVVLAEKNNSNENLLIAYIVNHNQRNFTDKDIREILKNYLPDYMIPTYYVFLDDIPLNQNGKVDKDQLRKMQYKISQNSNVLKPRSDFEKQIAQIWQEALGVKEISIEENFFDLGAHSLIILSVHKKIEDLIKNKLDVIMLFNYPTVKSLSQYLNSQFKKSNIDEYMINSAQKQRQAIQNQRNSMNIRKSHVKS</sequence>
<dbReference type="KEGG" id="sbf:JCM31447_02680"/>
<dbReference type="Pfam" id="PF00501">
    <property type="entry name" value="AMP-binding"/>
    <property type="match status" value="1"/>
</dbReference>
<dbReference type="RefSeq" id="WP_130605771.1">
    <property type="nucleotide sequence ID" value="NZ_AP019368.1"/>
</dbReference>
<dbReference type="Gene3D" id="3.30.559.30">
    <property type="entry name" value="Nonribosomal peptide synthetase, condensation domain"/>
    <property type="match status" value="1"/>
</dbReference>
<dbReference type="Gene3D" id="3.40.50.980">
    <property type="match status" value="2"/>
</dbReference>
<dbReference type="InterPro" id="IPR045851">
    <property type="entry name" value="AMP-bd_C_sf"/>
</dbReference>
<proteinExistence type="predicted"/>
<accession>A0A4P2VRP9</accession>
<dbReference type="PROSITE" id="PS50075">
    <property type="entry name" value="CARRIER"/>
    <property type="match status" value="1"/>
</dbReference>
<dbReference type="Gene3D" id="3.30.559.10">
    <property type="entry name" value="Chloramphenicol acetyltransferase-like domain"/>
    <property type="match status" value="1"/>
</dbReference>
<dbReference type="GO" id="GO:0005737">
    <property type="term" value="C:cytoplasm"/>
    <property type="evidence" value="ECO:0007669"/>
    <property type="project" value="TreeGrafter"/>
</dbReference>
<dbReference type="InterPro" id="IPR000873">
    <property type="entry name" value="AMP-dep_synth/lig_dom"/>
</dbReference>
<dbReference type="InterPro" id="IPR025110">
    <property type="entry name" value="AMP-bd_C"/>
</dbReference>
<dbReference type="Pfam" id="PF00550">
    <property type="entry name" value="PP-binding"/>
    <property type="match status" value="1"/>
</dbReference>
<dbReference type="Pfam" id="PF13193">
    <property type="entry name" value="AMP-binding_C"/>
    <property type="match status" value="1"/>
</dbReference>
<dbReference type="Pfam" id="PF00668">
    <property type="entry name" value="Condensation"/>
    <property type="match status" value="1"/>
</dbReference>
<name>A0A4P2VRP9_FLUSA</name>
<gene>
    <name evidence="2" type="ORF">JCM31447_02680</name>
</gene>
<dbReference type="OrthoDB" id="9757540at2"/>
<dbReference type="Gene3D" id="2.30.38.10">
    <property type="entry name" value="Luciferase, Domain 3"/>
    <property type="match status" value="1"/>
</dbReference>
<dbReference type="SUPFAM" id="SSF52777">
    <property type="entry name" value="CoA-dependent acyltransferases"/>
    <property type="match status" value="2"/>
</dbReference>
<dbReference type="GO" id="GO:0003824">
    <property type="term" value="F:catalytic activity"/>
    <property type="evidence" value="ECO:0007669"/>
    <property type="project" value="InterPro"/>
</dbReference>
<protein>
    <recommendedName>
        <fullName evidence="1">Carrier domain-containing protein</fullName>
    </recommendedName>
</protein>
<dbReference type="GO" id="GO:0044550">
    <property type="term" value="P:secondary metabolite biosynthetic process"/>
    <property type="evidence" value="ECO:0007669"/>
    <property type="project" value="TreeGrafter"/>
</dbReference>
<dbReference type="SUPFAM" id="SSF56801">
    <property type="entry name" value="Acetyl-CoA synthetase-like"/>
    <property type="match status" value="1"/>
</dbReference>
<dbReference type="PROSITE" id="PS00455">
    <property type="entry name" value="AMP_BINDING"/>
    <property type="match status" value="1"/>
</dbReference>
<dbReference type="GO" id="GO:0043041">
    <property type="term" value="P:amino acid activation for nonribosomal peptide biosynthetic process"/>
    <property type="evidence" value="ECO:0007669"/>
    <property type="project" value="TreeGrafter"/>
</dbReference>
<dbReference type="InterPro" id="IPR023213">
    <property type="entry name" value="CAT-like_dom_sf"/>
</dbReference>
<dbReference type="InterPro" id="IPR010071">
    <property type="entry name" value="AA_adenyl_dom"/>
</dbReference>
<dbReference type="Proteomes" id="UP000291236">
    <property type="component" value="Chromosome"/>
</dbReference>
<dbReference type="InterPro" id="IPR009081">
    <property type="entry name" value="PP-bd_ACP"/>
</dbReference>
<evidence type="ECO:0000259" key="1">
    <source>
        <dbReference type="PROSITE" id="PS50075"/>
    </source>
</evidence>
<dbReference type="NCBIfam" id="TIGR01733">
    <property type="entry name" value="AA-adenyl-dom"/>
    <property type="match status" value="1"/>
</dbReference>
<dbReference type="Gene3D" id="1.10.1200.10">
    <property type="entry name" value="ACP-like"/>
    <property type="match status" value="1"/>
</dbReference>
<organism evidence="2 3">
    <name type="scientific">Fluviispira sanaruensis</name>
    <dbReference type="NCBI Taxonomy" id="2493639"/>
    <lineage>
        <taxon>Bacteria</taxon>
        <taxon>Pseudomonadati</taxon>
        <taxon>Bdellovibrionota</taxon>
        <taxon>Oligoflexia</taxon>
        <taxon>Silvanigrellales</taxon>
        <taxon>Silvanigrellaceae</taxon>
        <taxon>Fluviispira</taxon>
    </lineage>
</organism>
<dbReference type="PANTHER" id="PTHR45527">
    <property type="entry name" value="NONRIBOSOMAL PEPTIDE SYNTHETASE"/>
    <property type="match status" value="1"/>
</dbReference>
<dbReference type="EMBL" id="AP019368">
    <property type="protein sequence ID" value="BBH51845.1"/>
    <property type="molecule type" value="Genomic_DNA"/>
</dbReference>
<dbReference type="SUPFAM" id="SSF47336">
    <property type="entry name" value="ACP-like"/>
    <property type="match status" value="1"/>
</dbReference>
<feature type="domain" description="Carrier" evidence="1">
    <location>
        <begin position="954"/>
        <end position="1029"/>
    </location>
</feature>
<evidence type="ECO:0000313" key="2">
    <source>
        <dbReference type="EMBL" id="BBH51845.1"/>
    </source>
</evidence>
<dbReference type="GO" id="GO:0031177">
    <property type="term" value="F:phosphopantetheine binding"/>
    <property type="evidence" value="ECO:0007669"/>
    <property type="project" value="TreeGrafter"/>
</dbReference>
<dbReference type="CDD" id="cd05930">
    <property type="entry name" value="A_NRPS"/>
    <property type="match status" value="1"/>
</dbReference>
<dbReference type="Gene3D" id="3.30.300.30">
    <property type="match status" value="1"/>
</dbReference>
<dbReference type="InterPro" id="IPR001242">
    <property type="entry name" value="Condensation_dom"/>
</dbReference>
<dbReference type="PANTHER" id="PTHR45527:SF1">
    <property type="entry name" value="FATTY ACID SYNTHASE"/>
    <property type="match status" value="1"/>
</dbReference>
<dbReference type="InterPro" id="IPR020845">
    <property type="entry name" value="AMP-binding_CS"/>
</dbReference>